<dbReference type="Ensembl" id="ENSAOCT00000026243.2">
    <property type="protein sequence ID" value="ENSAOCP00000017076.2"/>
    <property type="gene ID" value="ENSAOCG00000022109.2"/>
</dbReference>
<evidence type="ECO:0000256" key="1">
    <source>
        <dbReference type="ARBA" id="ARBA00022729"/>
    </source>
</evidence>
<dbReference type="GO" id="GO:0002250">
    <property type="term" value="P:adaptive immune response"/>
    <property type="evidence" value="ECO:0007669"/>
    <property type="project" value="UniProtKB-KW"/>
</dbReference>
<keyword evidence="5" id="KW-1279">T cell receptor</keyword>
<evidence type="ECO:0000313" key="8">
    <source>
        <dbReference type="Ensembl" id="ENSAOCP00000017076.2"/>
    </source>
</evidence>
<evidence type="ECO:0000256" key="5">
    <source>
        <dbReference type="ARBA" id="ARBA00043266"/>
    </source>
</evidence>
<accession>A0A3Q1CAF2</accession>
<evidence type="ECO:0000256" key="3">
    <source>
        <dbReference type="ARBA" id="ARBA00023170"/>
    </source>
</evidence>
<dbReference type="OMA" id="YSECKGE"/>
<dbReference type="PROSITE" id="PS50835">
    <property type="entry name" value="IG_LIKE"/>
    <property type="match status" value="1"/>
</dbReference>
<keyword evidence="9" id="KW-1185">Reference proteome</keyword>
<dbReference type="PANTHER" id="PTHR19367:SF18">
    <property type="entry name" value="T CELL RECEPTOR ALPHA VARIABLE 16"/>
    <property type="match status" value="1"/>
</dbReference>
<dbReference type="InterPro" id="IPR013106">
    <property type="entry name" value="Ig_V-set"/>
</dbReference>
<dbReference type="SUPFAM" id="SSF48726">
    <property type="entry name" value="Immunoglobulin"/>
    <property type="match status" value="1"/>
</dbReference>
<dbReference type="Gene3D" id="2.60.40.10">
    <property type="entry name" value="Immunoglobulins"/>
    <property type="match status" value="1"/>
</dbReference>
<evidence type="ECO:0000256" key="4">
    <source>
        <dbReference type="ARBA" id="ARBA00023319"/>
    </source>
</evidence>
<dbReference type="AlphaFoldDB" id="A0A3Q1CAF2"/>
<dbReference type="PANTHER" id="PTHR19367">
    <property type="entry name" value="T-CELL RECEPTOR ALPHA CHAIN V REGION"/>
    <property type="match status" value="1"/>
</dbReference>
<reference evidence="8" key="2">
    <citation type="submission" date="2025-08" db="UniProtKB">
        <authorList>
            <consortium name="Ensembl"/>
        </authorList>
    </citation>
    <scope>IDENTIFICATION</scope>
</reference>
<feature type="signal peptide" evidence="6">
    <location>
        <begin position="1"/>
        <end position="18"/>
    </location>
</feature>
<dbReference type="SMART" id="SM00406">
    <property type="entry name" value="IGv"/>
    <property type="match status" value="1"/>
</dbReference>
<dbReference type="GO" id="GO:0042101">
    <property type="term" value="C:T cell receptor complex"/>
    <property type="evidence" value="ECO:0007669"/>
    <property type="project" value="UniProtKB-KW"/>
</dbReference>
<evidence type="ECO:0000259" key="7">
    <source>
        <dbReference type="PROSITE" id="PS50835"/>
    </source>
</evidence>
<dbReference type="Pfam" id="PF07686">
    <property type="entry name" value="V-set"/>
    <property type="match status" value="1"/>
</dbReference>
<evidence type="ECO:0000256" key="6">
    <source>
        <dbReference type="SAM" id="SignalP"/>
    </source>
</evidence>
<protein>
    <recommendedName>
        <fullName evidence="7">Ig-like domain-containing protein</fullName>
    </recommendedName>
</protein>
<name>A0A3Q1CAF2_AMPOC</name>
<dbReference type="Proteomes" id="UP001501940">
    <property type="component" value="Chromosome 10"/>
</dbReference>
<feature type="domain" description="Ig-like" evidence="7">
    <location>
        <begin position="14"/>
        <end position="121"/>
    </location>
</feature>
<reference evidence="8 9" key="1">
    <citation type="submission" date="2022-01" db="EMBL/GenBank/DDBJ databases">
        <title>A chromosome-scale genome assembly of the false clownfish, Amphiprion ocellaris.</title>
        <authorList>
            <person name="Ryu T."/>
        </authorList>
    </citation>
    <scope>NUCLEOTIDE SEQUENCE [LARGE SCALE GENOMIC DNA]</scope>
</reference>
<feature type="chain" id="PRO_5043960740" description="Ig-like domain-containing protein" evidence="6">
    <location>
        <begin position="19"/>
        <end position="135"/>
    </location>
</feature>
<keyword evidence="3" id="KW-0675">Receptor</keyword>
<dbReference type="InterPro" id="IPR036179">
    <property type="entry name" value="Ig-like_dom_sf"/>
</dbReference>
<proteinExistence type="predicted"/>
<keyword evidence="4" id="KW-0393">Immunoglobulin domain</keyword>
<keyword evidence="1 6" id="KW-0732">Signal</keyword>
<dbReference type="InterPro" id="IPR051287">
    <property type="entry name" value="TCR_variable_region"/>
</dbReference>
<reference evidence="8" key="3">
    <citation type="submission" date="2025-09" db="UniProtKB">
        <authorList>
            <consortium name="Ensembl"/>
        </authorList>
    </citation>
    <scope>IDENTIFICATION</scope>
</reference>
<keyword evidence="2" id="KW-1064">Adaptive immunity</keyword>
<keyword evidence="5" id="KW-0391">Immunity</keyword>
<dbReference type="GeneTree" id="ENSGT01030000234557"/>
<evidence type="ECO:0000313" key="9">
    <source>
        <dbReference type="Proteomes" id="UP001501940"/>
    </source>
</evidence>
<organism evidence="8 9">
    <name type="scientific">Amphiprion ocellaris</name>
    <name type="common">Clown anemonefish</name>
    <dbReference type="NCBI Taxonomy" id="80972"/>
    <lineage>
        <taxon>Eukaryota</taxon>
        <taxon>Metazoa</taxon>
        <taxon>Chordata</taxon>
        <taxon>Craniata</taxon>
        <taxon>Vertebrata</taxon>
        <taxon>Euteleostomi</taxon>
        <taxon>Actinopterygii</taxon>
        <taxon>Neopterygii</taxon>
        <taxon>Teleostei</taxon>
        <taxon>Neoteleostei</taxon>
        <taxon>Acanthomorphata</taxon>
        <taxon>Ovalentaria</taxon>
        <taxon>Pomacentridae</taxon>
        <taxon>Amphiprion</taxon>
    </lineage>
</organism>
<dbReference type="SMART" id="SM00409">
    <property type="entry name" value="IG"/>
    <property type="match status" value="1"/>
</dbReference>
<dbReference type="InterPro" id="IPR007110">
    <property type="entry name" value="Ig-like_dom"/>
</dbReference>
<sequence length="135" mass="15420">LLIHVFLCMFCSCPECKGEDKVMQKSGDVIAAEGDTVTLDCNFETSDQYPYLFWYKQEVNGYPKYMMRSYSETVEKAPEFQEDRFHTGIQKKSVPLKIQKLHLSDSAVYYCALQPTGDTLCYTSMVCSDINCLSS</sequence>
<dbReference type="InterPro" id="IPR013783">
    <property type="entry name" value="Ig-like_fold"/>
</dbReference>
<dbReference type="InterPro" id="IPR003599">
    <property type="entry name" value="Ig_sub"/>
</dbReference>
<evidence type="ECO:0000256" key="2">
    <source>
        <dbReference type="ARBA" id="ARBA00023130"/>
    </source>
</evidence>